<dbReference type="GO" id="GO:0017168">
    <property type="term" value="F:5-oxoprolinase (ATP-hydrolyzing) activity"/>
    <property type="evidence" value="ECO:0007669"/>
    <property type="project" value="UniProtKB-EC"/>
</dbReference>
<dbReference type="PANTHER" id="PTHR30292">
    <property type="entry name" value="UNCHARACTERIZED PROTEIN YBGL-RELATED"/>
    <property type="match status" value="1"/>
</dbReference>
<keyword evidence="1" id="KW-0378">Hydrolase</keyword>
<gene>
    <name evidence="1" type="primary">pxpA</name>
    <name evidence="1" type="ORF">HCU67_10910</name>
</gene>
<dbReference type="PANTHER" id="PTHR30292:SF0">
    <property type="entry name" value="5-OXOPROLINASE SUBUNIT A"/>
    <property type="match status" value="1"/>
</dbReference>
<accession>A0ABX1GTS8</accession>
<reference evidence="1 2" key="1">
    <citation type="submission" date="2020-04" db="EMBL/GenBank/DDBJ databases">
        <authorList>
            <person name="Yoon J."/>
        </authorList>
    </citation>
    <scope>NUCLEOTIDE SEQUENCE [LARGE SCALE GENOMIC DNA]</scope>
    <source>
        <strain evidence="1 2">DJ-13</strain>
    </source>
</reference>
<dbReference type="Gene3D" id="3.20.20.370">
    <property type="entry name" value="Glycoside hydrolase/deacetylase"/>
    <property type="match status" value="1"/>
</dbReference>
<dbReference type="NCBIfam" id="NF003814">
    <property type="entry name" value="PRK05406.1-3"/>
    <property type="match status" value="1"/>
</dbReference>
<sequence length="246" mass="27200">MGFKLIDINCDVGEGVGNEEQLLPLISSCNIACGGHAGDEKIIRNTIGLAISNGVKIGAHPSYPDKENFGRKVLDISSKDLVESIKNQMNLFSSLLQKERGSLHHIKAHGALYNQIAKDDILAGVFLQAIDSYKSNCRLYVPFNSKVAKLAKKLNFTIVYEAFGDRNYNADLSLVSRTNENALIQEPKLVLEHIKRMVIKGVVRTVGGVDKPIISETYCIHGDTPSAFKILTYLQRELPNYKLKIA</sequence>
<dbReference type="CDD" id="cd10801">
    <property type="entry name" value="LamB_YcsF_like_1"/>
    <property type="match status" value="1"/>
</dbReference>
<evidence type="ECO:0000313" key="1">
    <source>
        <dbReference type="EMBL" id="NKI32456.1"/>
    </source>
</evidence>
<dbReference type="Proteomes" id="UP000718451">
    <property type="component" value="Unassembled WGS sequence"/>
</dbReference>
<keyword evidence="2" id="KW-1185">Reference proteome</keyword>
<dbReference type="EC" id="3.5.2.9" evidence="1"/>
<dbReference type="Pfam" id="PF03746">
    <property type="entry name" value="LamB_YcsF"/>
    <property type="match status" value="1"/>
</dbReference>
<dbReference type="NCBIfam" id="NF003816">
    <property type="entry name" value="PRK05406.1-5"/>
    <property type="match status" value="1"/>
</dbReference>
<dbReference type="EMBL" id="JAAWWL010000002">
    <property type="protein sequence ID" value="NKI32456.1"/>
    <property type="molecule type" value="Genomic_DNA"/>
</dbReference>
<name>A0ABX1GTS8_9FLAO</name>
<dbReference type="InterPro" id="IPR005501">
    <property type="entry name" value="LamB/YcsF/PxpA-like"/>
</dbReference>
<dbReference type="SUPFAM" id="SSF88713">
    <property type="entry name" value="Glycoside hydrolase/deacetylase"/>
    <property type="match status" value="1"/>
</dbReference>
<protein>
    <submittedName>
        <fullName evidence="1">5-oxoprolinase subunit PxpA</fullName>
        <ecNumber evidence="1">3.5.2.9</ecNumber>
    </submittedName>
</protein>
<organism evidence="1 2">
    <name type="scientific">Croceivirga thetidis</name>
    <dbReference type="NCBI Taxonomy" id="2721623"/>
    <lineage>
        <taxon>Bacteria</taxon>
        <taxon>Pseudomonadati</taxon>
        <taxon>Bacteroidota</taxon>
        <taxon>Flavobacteriia</taxon>
        <taxon>Flavobacteriales</taxon>
        <taxon>Flavobacteriaceae</taxon>
        <taxon>Croceivirga</taxon>
    </lineage>
</organism>
<proteinExistence type="predicted"/>
<dbReference type="InterPro" id="IPR011330">
    <property type="entry name" value="Glyco_hydro/deAcase_b/a-brl"/>
</dbReference>
<evidence type="ECO:0000313" key="2">
    <source>
        <dbReference type="Proteomes" id="UP000718451"/>
    </source>
</evidence>
<dbReference type="RefSeq" id="WP_168552655.1">
    <property type="nucleotide sequence ID" value="NZ_JAAWWL010000002.1"/>
</dbReference>
<comment type="caution">
    <text evidence="1">The sequence shown here is derived from an EMBL/GenBank/DDBJ whole genome shotgun (WGS) entry which is preliminary data.</text>
</comment>